<keyword evidence="3" id="KW-0238">DNA-binding</keyword>
<dbReference type="GO" id="GO:0003700">
    <property type="term" value="F:DNA-binding transcription factor activity"/>
    <property type="evidence" value="ECO:0007669"/>
    <property type="project" value="InterPro"/>
</dbReference>
<dbReference type="Gene3D" id="1.10.10.10">
    <property type="entry name" value="Winged helix-like DNA-binding domain superfamily/Winged helix DNA-binding domain"/>
    <property type="match status" value="1"/>
</dbReference>
<dbReference type="GO" id="GO:0003677">
    <property type="term" value="F:DNA binding"/>
    <property type="evidence" value="ECO:0007669"/>
    <property type="project" value="UniProtKB-KW"/>
</dbReference>
<dbReference type="InterPro" id="IPR050176">
    <property type="entry name" value="LTTR"/>
</dbReference>
<sequence>MFDLDLLKTFVSVVDAGGFTRAGERVHRTQSTISQQIRKLEDLAGTPLLIREGRGVALTAEGERLVGYARRILALSQEARSVVGAAQAAEHVRLGLTEDFAVAELTSLVAQFAKLRPECRLDVRCDLSVELERGLERGDLDLVLMKRDAGGGPAEGVWPEKLVWVGAADVDWRRVDPVPLIAFPQGCRYRDRAVHALEASGRRWRVAYESASLIGIEAAIAGGLGVALIEARAVRPSYAVLVGDGFVPVPPTELALKVAPGGRRPVRDLADLVLAYCEQEGLARAA</sequence>
<comment type="similarity">
    <text evidence="1">Belongs to the LysR transcriptional regulatory family.</text>
</comment>
<dbReference type="SUPFAM" id="SSF46785">
    <property type="entry name" value="Winged helix' DNA-binding domain"/>
    <property type="match status" value="1"/>
</dbReference>
<dbReference type="AlphaFoldDB" id="A0A9X3EA59"/>
<keyword evidence="7" id="KW-1185">Reference proteome</keyword>
<dbReference type="Pfam" id="PF00126">
    <property type="entry name" value="HTH_1"/>
    <property type="match status" value="1"/>
</dbReference>
<accession>A0A9X3EA59</accession>
<reference evidence="6" key="1">
    <citation type="submission" date="2022-11" db="EMBL/GenBank/DDBJ databases">
        <title>Biodiversity and phylogenetic relationships of bacteria.</title>
        <authorList>
            <person name="Machado R.A.R."/>
            <person name="Bhat A."/>
            <person name="Loulou A."/>
            <person name="Kallel S."/>
        </authorList>
    </citation>
    <scope>NUCLEOTIDE SEQUENCE</scope>
    <source>
        <strain evidence="6">K-TC2</strain>
    </source>
</reference>
<evidence type="ECO:0000256" key="2">
    <source>
        <dbReference type="ARBA" id="ARBA00023015"/>
    </source>
</evidence>
<evidence type="ECO:0000256" key="1">
    <source>
        <dbReference type="ARBA" id="ARBA00009437"/>
    </source>
</evidence>
<gene>
    <name evidence="6" type="ORF">OSH07_08805</name>
</gene>
<organism evidence="6 7">
    <name type="scientific">Kaistia nematophila</name>
    <dbReference type="NCBI Taxonomy" id="2994654"/>
    <lineage>
        <taxon>Bacteria</taxon>
        <taxon>Pseudomonadati</taxon>
        <taxon>Pseudomonadota</taxon>
        <taxon>Alphaproteobacteria</taxon>
        <taxon>Hyphomicrobiales</taxon>
        <taxon>Kaistiaceae</taxon>
        <taxon>Kaistia</taxon>
    </lineage>
</organism>
<comment type="caution">
    <text evidence="6">The sequence shown here is derived from an EMBL/GenBank/DDBJ whole genome shotgun (WGS) entry which is preliminary data.</text>
</comment>
<proteinExistence type="inferred from homology"/>
<dbReference type="SUPFAM" id="SSF53850">
    <property type="entry name" value="Periplasmic binding protein-like II"/>
    <property type="match status" value="1"/>
</dbReference>
<dbReference type="Gene3D" id="3.40.190.10">
    <property type="entry name" value="Periplasmic binding protein-like II"/>
    <property type="match status" value="2"/>
</dbReference>
<feature type="domain" description="HTH lysR-type" evidence="5">
    <location>
        <begin position="2"/>
        <end position="59"/>
    </location>
</feature>
<dbReference type="InterPro" id="IPR036388">
    <property type="entry name" value="WH-like_DNA-bd_sf"/>
</dbReference>
<name>A0A9X3EA59_9HYPH</name>
<keyword evidence="2" id="KW-0805">Transcription regulation</keyword>
<evidence type="ECO:0000259" key="5">
    <source>
        <dbReference type="PROSITE" id="PS50931"/>
    </source>
</evidence>
<keyword evidence="4" id="KW-0804">Transcription</keyword>
<dbReference type="Pfam" id="PF03466">
    <property type="entry name" value="LysR_substrate"/>
    <property type="match status" value="1"/>
</dbReference>
<dbReference type="InterPro" id="IPR005119">
    <property type="entry name" value="LysR_subst-bd"/>
</dbReference>
<protein>
    <submittedName>
        <fullName evidence="6">LysR substrate-binding domain-containing protein</fullName>
    </submittedName>
</protein>
<evidence type="ECO:0000313" key="6">
    <source>
        <dbReference type="EMBL" id="MCX5569290.1"/>
    </source>
</evidence>
<dbReference type="EMBL" id="JAPKNK010000003">
    <property type="protein sequence ID" value="MCX5569290.1"/>
    <property type="molecule type" value="Genomic_DNA"/>
</dbReference>
<dbReference type="PRINTS" id="PR00039">
    <property type="entry name" value="HTHLYSR"/>
</dbReference>
<dbReference type="PANTHER" id="PTHR30579">
    <property type="entry name" value="TRANSCRIPTIONAL REGULATOR"/>
    <property type="match status" value="1"/>
</dbReference>
<dbReference type="PROSITE" id="PS50931">
    <property type="entry name" value="HTH_LYSR"/>
    <property type="match status" value="1"/>
</dbReference>
<dbReference type="RefSeq" id="WP_266338268.1">
    <property type="nucleotide sequence ID" value="NZ_JAPKNK010000003.1"/>
</dbReference>
<dbReference type="Proteomes" id="UP001144805">
    <property type="component" value="Unassembled WGS sequence"/>
</dbReference>
<evidence type="ECO:0000313" key="7">
    <source>
        <dbReference type="Proteomes" id="UP001144805"/>
    </source>
</evidence>
<dbReference type="PANTHER" id="PTHR30579:SF7">
    <property type="entry name" value="HTH-TYPE TRANSCRIPTIONAL REGULATOR LRHA-RELATED"/>
    <property type="match status" value="1"/>
</dbReference>
<dbReference type="FunFam" id="1.10.10.10:FF:000001">
    <property type="entry name" value="LysR family transcriptional regulator"/>
    <property type="match status" value="1"/>
</dbReference>
<dbReference type="InterPro" id="IPR000847">
    <property type="entry name" value="LysR_HTH_N"/>
</dbReference>
<evidence type="ECO:0000256" key="4">
    <source>
        <dbReference type="ARBA" id="ARBA00023163"/>
    </source>
</evidence>
<dbReference type="InterPro" id="IPR036390">
    <property type="entry name" value="WH_DNA-bd_sf"/>
</dbReference>
<evidence type="ECO:0000256" key="3">
    <source>
        <dbReference type="ARBA" id="ARBA00023125"/>
    </source>
</evidence>